<dbReference type="AlphaFoldDB" id="A0A9X4M9H2"/>
<name>A0A9X4M9H2_9ACTN</name>
<dbReference type="SUPFAM" id="SSF51445">
    <property type="entry name" value="(Trans)glycosidases"/>
    <property type="match status" value="1"/>
</dbReference>
<dbReference type="GO" id="GO:0008422">
    <property type="term" value="F:beta-glucosidase activity"/>
    <property type="evidence" value="ECO:0007669"/>
    <property type="project" value="TreeGrafter"/>
</dbReference>
<dbReference type="Gene3D" id="3.20.20.80">
    <property type="entry name" value="Glycosidases"/>
    <property type="match status" value="2"/>
</dbReference>
<evidence type="ECO:0000313" key="6">
    <source>
        <dbReference type="Proteomes" id="UP001152755"/>
    </source>
</evidence>
<keyword evidence="6" id="KW-1185">Reference proteome</keyword>
<evidence type="ECO:0000313" key="5">
    <source>
        <dbReference type="EMBL" id="MDG3016441.1"/>
    </source>
</evidence>
<protein>
    <submittedName>
        <fullName evidence="5">Family 1 glycosylhydrolase</fullName>
    </submittedName>
</protein>
<evidence type="ECO:0000256" key="4">
    <source>
        <dbReference type="RuleBase" id="RU003690"/>
    </source>
</evidence>
<dbReference type="Proteomes" id="UP001152755">
    <property type="component" value="Unassembled WGS sequence"/>
</dbReference>
<dbReference type="InterPro" id="IPR017853">
    <property type="entry name" value="GH"/>
</dbReference>
<comment type="caution">
    <text evidence="5">The sequence shown here is derived from an EMBL/GenBank/DDBJ whole genome shotgun (WGS) entry which is preliminary data.</text>
</comment>
<proteinExistence type="inferred from homology"/>
<dbReference type="Pfam" id="PF00232">
    <property type="entry name" value="Glyco_hydro_1"/>
    <property type="match status" value="2"/>
</dbReference>
<keyword evidence="3" id="KW-0326">Glycosidase</keyword>
<sequence>MALCLGVTAPAAASPATALPPLGHDFLWGVASSGFQSEGYAPDSNWTRYIAQGRTEDPYRNSVDFRHRYAADIARAKGLGVKVYRISVEWARIEPRPDVWDEDAFRFYDNVIDDIRASGMRPMITLDHWVYPGWEVDRGGWRNPGMVDDWVINARKVVDRYAGDDPLWVTINEPTAYVGMELRNGGIAPTDAPAMLDRLVAAHDGIYDYIHRVQPRAMVTSNVAYITGAEAAADRLFEDRIASRLDFVGIDYYYGASLTDPLSAVAALTGQPWKATLQPEGIYYALGFYARKFPGKPLYVVENGMPTDNGAPRPDGYTRADNLRDTVYWLQRAKAAGMNLIGYNYWSVTDNYEWGSYRPRFGLYTVDVLTDPTLTRRPTDAVPAYTAITRAGGVPTGYRPTRAPAPCSLVDPPESCLHPVTG</sequence>
<dbReference type="PANTHER" id="PTHR10353">
    <property type="entry name" value="GLYCOSYL HYDROLASE"/>
    <property type="match status" value="1"/>
</dbReference>
<evidence type="ECO:0000256" key="1">
    <source>
        <dbReference type="ARBA" id="ARBA00010838"/>
    </source>
</evidence>
<dbReference type="GO" id="GO:0005829">
    <property type="term" value="C:cytosol"/>
    <property type="evidence" value="ECO:0007669"/>
    <property type="project" value="TreeGrafter"/>
</dbReference>
<organism evidence="5 6">
    <name type="scientific">Speluncibacter jeojiensis</name>
    <dbReference type="NCBI Taxonomy" id="2710754"/>
    <lineage>
        <taxon>Bacteria</taxon>
        <taxon>Bacillati</taxon>
        <taxon>Actinomycetota</taxon>
        <taxon>Actinomycetes</taxon>
        <taxon>Mycobacteriales</taxon>
        <taxon>Speluncibacteraceae</taxon>
        <taxon>Speluncibacter</taxon>
    </lineage>
</organism>
<dbReference type="PANTHER" id="PTHR10353:SF36">
    <property type="entry name" value="LP05116P"/>
    <property type="match status" value="1"/>
</dbReference>
<dbReference type="InterPro" id="IPR001360">
    <property type="entry name" value="Glyco_hydro_1"/>
</dbReference>
<gene>
    <name evidence="5" type="ORF">NVS88_17945</name>
</gene>
<comment type="similarity">
    <text evidence="1 4">Belongs to the glycosyl hydrolase 1 family.</text>
</comment>
<evidence type="ECO:0000256" key="3">
    <source>
        <dbReference type="ARBA" id="ARBA00023295"/>
    </source>
</evidence>
<accession>A0A9X4M9H2</accession>
<dbReference type="GO" id="GO:0016052">
    <property type="term" value="P:carbohydrate catabolic process"/>
    <property type="evidence" value="ECO:0007669"/>
    <property type="project" value="TreeGrafter"/>
</dbReference>
<dbReference type="EMBL" id="JANRHA010000013">
    <property type="protein sequence ID" value="MDG3016441.1"/>
    <property type="molecule type" value="Genomic_DNA"/>
</dbReference>
<keyword evidence="2" id="KW-0378">Hydrolase</keyword>
<evidence type="ECO:0000256" key="2">
    <source>
        <dbReference type="ARBA" id="ARBA00022801"/>
    </source>
</evidence>
<reference evidence="5" key="1">
    <citation type="submission" date="2022-08" db="EMBL/GenBank/DDBJ databases">
        <title>Genome analysis of Corynebacteriales strain.</title>
        <authorList>
            <person name="Lee S.D."/>
        </authorList>
    </citation>
    <scope>NUCLEOTIDE SEQUENCE</scope>
    <source>
        <strain evidence="5">D3-21</strain>
    </source>
</reference>
<dbReference type="PRINTS" id="PR00131">
    <property type="entry name" value="GLHYDRLASE1"/>
</dbReference>